<dbReference type="Proteomes" id="UP000823749">
    <property type="component" value="Chromosome 4"/>
</dbReference>
<accession>A0AAV6KQ44</accession>
<sequence>MQRPNHPTHFACKVCDKVCVGTHDMVRHFQSSHMSDNKTVNGALNLKTYPNYLDRVPNFLRRNLSYRNPNPNATRNGFQPIYHYPSIIPNPNSIASQVPSVQVITIPSSSLHPLLPSVLPAPQPTPPLPHALTTGVSYSQHSPSLASPLLPFVMRNRTFGEKTSVQEVDRDCTKPLIDKLDRPILEGIKSNEENAGNGFNAKIDLTLKL</sequence>
<dbReference type="PROSITE" id="PS00028">
    <property type="entry name" value="ZINC_FINGER_C2H2_1"/>
    <property type="match status" value="1"/>
</dbReference>
<evidence type="ECO:0000313" key="2">
    <source>
        <dbReference type="EMBL" id="KAG5554292.1"/>
    </source>
</evidence>
<protein>
    <recommendedName>
        <fullName evidence="1">C2H2-type domain-containing protein</fullName>
    </recommendedName>
</protein>
<dbReference type="InterPro" id="IPR013087">
    <property type="entry name" value="Znf_C2H2_type"/>
</dbReference>
<evidence type="ECO:0000313" key="3">
    <source>
        <dbReference type="Proteomes" id="UP000823749"/>
    </source>
</evidence>
<reference evidence="2" key="1">
    <citation type="submission" date="2020-08" db="EMBL/GenBank/DDBJ databases">
        <title>Plant Genome Project.</title>
        <authorList>
            <person name="Zhang R.-G."/>
        </authorList>
    </citation>
    <scope>NUCLEOTIDE SEQUENCE</scope>
    <source>
        <strain evidence="2">WSP0</strain>
        <tissue evidence="2">Leaf</tissue>
    </source>
</reference>
<name>A0AAV6KQ44_9ERIC</name>
<dbReference type="EMBL" id="JACTNZ010000004">
    <property type="protein sequence ID" value="KAG5554292.1"/>
    <property type="molecule type" value="Genomic_DNA"/>
</dbReference>
<proteinExistence type="predicted"/>
<comment type="caution">
    <text evidence="2">The sequence shown here is derived from an EMBL/GenBank/DDBJ whole genome shotgun (WGS) entry which is preliminary data.</text>
</comment>
<dbReference type="AlphaFoldDB" id="A0AAV6KQ44"/>
<keyword evidence="3" id="KW-1185">Reference proteome</keyword>
<feature type="domain" description="C2H2-type" evidence="1">
    <location>
        <begin position="12"/>
        <end position="33"/>
    </location>
</feature>
<evidence type="ECO:0000259" key="1">
    <source>
        <dbReference type="PROSITE" id="PS00028"/>
    </source>
</evidence>
<organism evidence="2 3">
    <name type="scientific">Rhododendron griersonianum</name>
    <dbReference type="NCBI Taxonomy" id="479676"/>
    <lineage>
        <taxon>Eukaryota</taxon>
        <taxon>Viridiplantae</taxon>
        <taxon>Streptophyta</taxon>
        <taxon>Embryophyta</taxon>
        <taxon>Tracheophyta</taxon>
        <taxon>Spermatophyta</taxon>
        <taxon>Magnoliopsida</taxon>
        <taxon>eudicotyledons</taxon>
        <taxon>Gunneridae</taxon>
        <taxon>Pentapetalae</taxon>
        <taxon>asterids</taxon>
        <taxon>Ericales</taxon>
        <taxon>Ericaceae</taxon>
        <taxon>Ericoideae</taxon>
        <taxon>Rhodoreae</taxon>
        <taxon>Rhododendron</taxon>
    </lineage>
</organism>
<gene>
    <name evidence="2" type="ORF">RHGRI_011977</name>
</gene>